<gene>
    <name evidence="12" type="ORF">CANINC_003821</name>
</gene>
<evidence type="ECO:0000256" key="6">
    <source>
        <dbReference type="ARBA" id="ARBA00022824"/>
    </source>
</evidence>
<dbReference type="PANTHER" id="PTHR45909:SF1">
    <property type="entry name" value="ADP-RIBOSYLATION FACTOR-RELATED PROTEIN 1"/>
    <property type="match status" value="1"/>
</dbReference>
<evidence type="ECO:0000256" key="9">
    <source>
        <dbReference type="ARBA" id="ARBA00023136"/>
    </source>
</evidence>
<evidence type="ECO:0000313" key="13">
    <source>
        <dbReference type="Proteomes" id="UP000307173"/>
    </source>
</evidence>
<dbReference type="GO" id="GO:0005525">
    <property type="term" value="F:GTP binding"/>
    <property type="evidence" value="ECO:0007669"/>
    <property type="project" value="UniProtKB-KW"/>
</dbReference>
<evidence type="ECO:0000256" key="2">
    <source>
        <dbReference type="ARBA" id="ARBA00005619"/>
    </source>
</evidence>
<protein>
    <recommendedName>
        <fullName evidence="3">Signal recognition particle receptor subunit beta</fullName>
    </recommendedName>
</protein>
<dbReference type="AlphaFoldDB" id="A0A4T0WXV8"/>
<dbReference type="Gene3D" id="3.40.50.300">
    <property type="entry name" value="P-loop containing nucleotide triphosphate hydrolases"/>
    <property type="match status" value="1"/>
</dbReference>
<dbReference type="InterPro" id="IPR027417">
    <property type="entry name" value="P-loop_NTPase"/>
</dbReference>
<evidence type="ECO:0000256" key="5">
    <source>
        <dbReference type="ARBA" id="ARBA00022741"/>
    </source>
</evidence>
<comment type="caution">
    <text evidence="12">The sequence shown here is derived from an EMBL/GenBank/DDBJ whole genome shotgun (WGS) entry which is preliminary data.</text>
</comment>
<dbReference type="Proteomes" id="UP000307173">
    <property type="component" value="Unassembled WGS sequence"/>
</dbReference>
<evidence type="ECO:0000256" key="10">
    <source>
        <dbReference type="ARBA" id="ARBA00023170"/>
    </source>
</evidence>
<comment type="similarity">
    <text evidence="2">Belongs to the SRP receptor beta subunit family.</text>
</comment>
<dbReference type="InterPro" id="IPR019009">
    <property type="entry name" value="SRP_receptor_beta_su"/>
</dbReference>
<dbReference type="EMBL" id="SELW01000599">
    <property type="protein sequence ID" value="TID19250.1"/>
    <property type="molecule type" value="Genomic_DNA"/>
</dbReference>
<dbReference type="STRING" id="52247.A0A4T0WXV8"/>
<organism evidence="12 13">
    <name type="scientific">Pichia inconspicua</name>
    <dbReference type="NCBI Taxonomy" id="52247"/>
    <lineage>
        <taxon>Eukaryota</taxon>
        <taxon>Fungi</taxon>
        <taxon>Dikarya</taxon>
        <taxon>Ascomycota</taxon>
        <taxon>Saccharomycotina</taxon>
        <taxon>Pichiomycetes</taxon>
        <taxon>Pichiales</taxon>
        <taxon>Pichiaceae</taxon>
        <taxon>Pichia</taxon>
    </lineage>
</organism>
<feature type="transmembrane region" description="Helical" evidence="11">
    <location>
        <begin position="31"/>
        <end position="49"/>
    </location>
</feature>
<evidence type="ECO:0000256" key="3">
    <source>
        <dbReference type="ARBA" id="ARBA00020256"/>
    </source>
</evidence>
<sequence length="285" mass="32233">MDQIAEEIKAEAAVVEDSIQKLLDKSESSSMIVPVIVTILLILFGAFLMRRNSLFTSNKRCFIICGIQGSGKTNLYHLLTKGELPKLTVTSFEPSTGDLRLSDDYMEKKTFQDIQIIDFPANEKLKNLYLFPFFKERIHELRGIIYMIDSSNFDAATCHKVAKDILEILNITEARPNGIDMLIFANKNDLFTSMKSTKIKELLEAEIGKIHELNARGISKVSNSVLNGAGDEDDKDDNADNLDLAIKNGKFQFQLLESNVDFGEGNIFKNKWDQINDWLLEKIVN</sequence>
<keyword evidence="13" id="KW-1185">Reference proteome</keyword>
<evidence type="ECO:0000256" key="11">
    <source>
        <dbReference type="SAM" id="Phobius"/>
    </source>
</evidence>
<dbReference type="GO" id="GO:0034067">
    <property type="term" value="P:protein localization to Golgi apparatus"/>
    <property type="evidence" value="ECO:0007669"/>
    <property type="project" value="TreeGrafter"/>
</dbReference>
<comment type="subcellular location">
    <subcellularLocation>
        <location evidence="1">Endoplasmic reticulum membrane</location>
        <topology evidence="1">Single-pass membrane protein</topology>
    </subcellularLocation>
</comment>
<dbReference type="InterPro" id="IPR024156">
    <property type="entry name" value="Small_GTPase_ARF"/>
</dbReference>
<keyword evidence="6" id="KW-0256">Endoplasmic reticulum</keyword>
<evidence type="ECO:0000313" key="12">
    <source>
        <dbReference type="EMBL" id="TID19250.1"/>
    </source>
</evidence>
<keyword evidence="7 11" id="KW-1133">Transmembrane helix</keyword>
<dbReference type="GO" id="GO:0006886">
    <property type="term" value="P:intracellular protein transport"/>
    <property type="evidence" value="ECO:0007669"/>
    <property type="project" value="TreeGrafter"/>
</dbReference>
<keyword evidence="9 11" id="KW-0472">Membrane</keyword>
<dbReference type="PANTHER" id="PTHR45909">
    <property type="entry name" value="ADP-RIBOSYLATION FACTOR-RELATED PROTEIN 1"/>
    <property type="match status" value="1"/>
</dbReference>
<keyword evidence="4 11" id="KW-0812">Transmembrane</keyword>
<keyword evidence="10" id="KW-0675">Receptor</keyword>
<dbReference type="GO" id="GO:0005794">
    <property type="term" value="C:Golgi apparatus"/>
    <property type="evidence" value="ECO:0007669"/>
    <property type="project" value="TreeGrafter"/>
</dbReference>
<dbReference type="GO" id="GO:0043001">
    <property type="term" value="P:Golgi to plasma membrane protein transport"/>
    <property type="evidence" value="ECO:0007669"/>
    <property type="project" value="TreeGrafter"/>
</dbReference>
<name>A0A4T0WXV8_9ASCO</name>
<evidence type="ECO:0000256" key="7">
    <source>
        <dbReference type="ARBA" id="ARBA00022989"/>
    </source>
</evidence>
<evidence type="ECO:0000256" key="4">
    <source>
        <dbReference type="ARBA" id="ARBA00022692"/>
    </source>
</evidence>
<keyword evidence="8" id="KW-0342">GTP-binding</keyword>
<evidence type="ECO:0000256" key="1">
    <source>
        <dbReference type="ARBA" id="ARBA00004389"/>
    </source>
</evidence>
<dbReference type="SUPFAM" id="SSF52540">
    <property type="entry name" value="P-loop containing nucleoside triphosphate hydrolases"/>
    <property type="match status" value="1"/>
</dbReference>
<reference evidence="12 13" key="1">
    <citation type="journal article" date="2019" name="Front. Genet.">
        <title>Whole-Genome Sequencing of the Opportunistic Yeast Pathogen Candida inconspicua Uncovers Its Hybrid Origin.</title>
        <authorList>
            <person name="Mixao V."/>
            <person name="Hansen A.P."/>
            <person name="Saus E."/>
            <person name="Boekhout T."/>
            <person name="Lass-Florl C."/>
            <person name="Gabaldon T."/>
        </authorList>
    </citation>
    <scope>NUCLEOTIDE SEQUENCE [LARGE SCALE GENOMIC DNA]</scope>
    <source>
        <strain evidence="12 13">CBS 180</strain>
    </source>
</reference>
<accession>A0A4T0WXV8</accession>
<evidence type="ECO:0000256" key="8">
    <source>
        <dbReference type="ARBA" id="ARBA00023134"/>
    </source>
</evidence>
<dbReference type="GO" id="GO:0005789">
    <property type="term" value="C:endoplasmic reticulum membrane"/>
    <property type="evidence" value="ECO:0007669"/>
    <property type="project" value="UniProtKB-SubCell"/>
</dbReference>
<dbReference type="GO" id="GO:0003924">
    <property type="term" value="F:GTPase activity"/>
    <property type="evidence" value="ECO:0007669"/>
    <property type="project" value="TreeGrafter"/>
</dbReference>
<proteinExistence type="inferred from homology"/>
<dbReference type="OrthoDB" id="41266at2759"/>
<keyword evidence="5" id="KW-0547">Nucleotide-binding</keyword>
<dbReference type="Pfam" id="PF09439">
    <property type="entry name" value="SRPRB"/>
    <property type="match status" value="1"/>
</dbReference>